<evidence type="ECO:0000256" key="1">
    <source>
        <dbReference type="SAM" id="SignalP"/>
    </source>
</evidence>
<keyword evidence="1" id="KW-0732">Signal</keyword>
<reference evidence="3" key="2">
    <citation type="submission" date="2016-02" db="EMBL/GenBank/DDBJ databases">
        <title>Genome sequencing of Aspergillus luchuensis NBRC 4314.</title>
        <authorList>
            <person name="Yamada O."/>
        </authorList>
    </citation>
    <scope>NUCLEOTIDE SEQUENCE [LARGE SCALE GENOMIC DNA]</scope>
    <source>
        <strain evidence="3">RIB 2604</strain>
    </source>
</reference>
<feature type="chain" id="PRO_5007523780" evidence="1">
    <location>
        <begin position="20"/>
        <end position="119"/>
    </location>
</feature>
<proteinExistence type="predicted"/>
<dbReference type="EMBL" id="BCWF01000016">
    <property type="protein sequence ID" value="GAT22597.1"/>
    <property type="molecule type" value="Genomic_DNA"/>
</dbReference>
<feature type="signal peptide" evidence="1">
    <location>
        <begin position="1"/>
        <end position="19"/>
    </location>
</feature>
<evidence type="ECO:0000313" key="2">
    <source>
        <dbReference type="EMBL" id="GAT22597.1"/>
    </source>
</evidence>
<reference evidence="2 3" key="1">
    <citation type="journal article" date="2016" name="DNA Res.">
        <title>Genome sequence of Aspergillus luchuensis NBRC 4314.</title>
        <authorList>
            <person name="Yamada O."/>
            <person name="Machida M."/>
            <person name="Hosoyama A."/>
            <person name="Goto M."/>
            <person name="Takahashi T."/>
            <person name="Futagami T."/>
            <person name="Yamagata Y."/>
            <person name="Takeuchi M."/>
            <person name="Kobayashi T."/>
            <person name="Koike H."/>
            <person name="Abe K."/>
            <person name="Asai K."/>
            <person name="Arita M."/>
            <person name="Fujita N."/>
            <person name="Fukuda K."/>
            <person name="Higa K."/>
            <person name="Horikawa H."/>
            <person name="Ishikawa T."/>
            <person name="Jinno K."/>
            <person name="Kato Y."/>
            <person name="Kirimura K."/>
            <person name="Mizutani O."/>
            <person name="Nakasone K."/>
            <person name="Sano M."/>
            <person name="Shiraishi Y."/>
            <person name="Tsukahara M."/>
            <person name="Gomi K."/>
        </authorList>
    </citation>
    <scope>NUCLEOTIDE SEQUENCE [LARGE SCALE GENOMIC DNA]</scope>
    <source>
        <strain evidence="2 3">RIB 2604</strain>
    </source>
</reference>
<sequence length="119" mass="13532">MVKLLPTFVFQAVFALAAAEYLNWTTNCTNGGPQCGPNPRAKICDLYHNLGYRQSGKRRREYFAHPHYVCLLGQSAWVTLVFREQGYISFLNNIATYAITKHYMQLIIGVPSLLEEATE</sequence>
<accession>A0A146F9E7</accession>
<protein>
    <submittedName>
        <fullName evidence="2">Uncharacterized protein</fullName>
    </submittedName>
</protein>
<gene>
    <name evidence="2" type="ORF">RIB2604_01600120</name>
</gene>
<comment type="caution">
    <text evidence="2">The sequence shown here is derived from an EMBL/GenBank/DDBJ whole genome shotgun (WGS) entry which is preliminary data.</text>
</comment>
<dbReference type="Proteomes" id="UP000075230">
    <property type="component" value="Unassembled WGS sequence"/>
</dbReference>
<evidence type="ECO:0000313" key="3">
    <source>
        <dbReference type="Proteomes" id="UP000075230"/>
    </source>
</evidence>
<dbReference type="AlphaFoldDB" id="A0A146F9E7"/>
<name>A0A146F9E7_ASPKA</name>
<organism evidence="2 3">
    <name type="scientific">Aspergillus kawachii</name>
    <name type="common">White koji mold</name>
    <name type="synonym">Aspergillus awamori var. kawachi</name>
    <dbReference type="NCBI Taxonomy" id="1069201"/>
    <lineage>
        <taxon>Eukaryota</taxon>
        <taxon>Fungi</taxon>
        <taxon>Dikarya</taxon>
        <taxon>Ascomycota</taxon>
        <taxon>Pezizomycotina</taxon>
        <taxon>Eurotiomycetes</taxon>
        <taxon>Eurotiomycetidae</taxon>
        <taxon>Eurotiales</taxon>
        <taxon>Aspergillaceae</taxon>
        <taxon>Aspergillus</taxon>
        <taxon>Aspergillus subgen. Circumdati</taxon>
    </lineage>
</organism>